<dbReference type="EMBL" id="BX294156">
    <property type="protein sequence ID" value="CAD78021.1"/>
    <property type="molecule type" value="Genomic_DNA"/>
</dbReference>
<name>Q7UHF1_RHOBA</name>
<evidence type="ECO:0000256" key="1">
    <source>
        <dbReference type="SAM" id="MobiDB-lite"/>
    </source>
</evidence>
<feature type="compositionally biased region" description="Pro residues" evidence="1">
    <location>
        <begin position="20"/>
        <end position="30"/>
    </location>
</feature>
<sequence>MKCDHCTNDHISQLHLIPSQLPPAQPPLPPTSTKLRSSVTPRFNIRIAADLQSQKQKQIILLFRVRIPDSKATSSSESPILSLASHDLS</sequence>
<evidence type="ECO:0000313" key="3">
    <source>
        <dbReference type="Proteomes" id="UP000001025"/>
    </source>
</evidence>
<dbReference type="AlphaFoldDB" id="Q7UHF1"/>
<dbReference type="InParanoid" id="Q7UHF1"/>
<dbReference type="Proteomes" id="UP000001025">
    <property type="component" value="Chromosome"/>
</dbReference>
<protein>
    <submittedName>
        <fullName evidence="2">Uncharacterized protein</fullName>
    </submittedName>
</protein>
<organism evidence="2 3">
    <name type="scientific">Rhodopirellula baltica (strain DSM 10527 / NCIMB 13988 / SH1)</name>
    <dbReference type="NCBI Taxonomy" id="243090"/>
    <lineage>
        <taxon>Bacteria</taxon>
        <taxon>Pseudomonadati</taxon>
        <taxon>Planctomycetota</taxon>
        <taxon>Planctomycetia</taxon>
        <taxon>Pirellulales</taxon>
        <taxon>Pirellulaceae</taxon>
        <taxon>Rhodopirellula</taxon>
    </lineage>
</organism>
<gene>
    <name evidence="2" type="ordered locus">RB13244</name>
</gene>
<dbReference type="STRING" id="243090.RB13244"/>
<evidence type="ECO:0000313" key="2">
    <source>
        <dbReference type="EMBL" id="CAD78021.1"/>
    </source>
</evidence>
<feature type="region of interest" description="Disordered" evidence="1">
    <location>
        <begin position="70"/>
        <end position="89"/>
    </location>
</feature>
<keyword evidence="3" id="KW-1185">Reference proteome</keyword>
<dbReference type="HOGENOM" id="CLU_2452598_0_0_0"/>
<feature type="region of interest" description="Disordered" evidence="1">
    <location>
        <begin position="17"/>
        <end position="36"/>
    </location>
</feature>
<dbReference type="KEGG" id="rba:RB13244"/>
<dbReference type="EnsemblBacteria" id="CAD78021">
    <property type="protein sequence ID" value="CAD78021"/>
    <property type="gene ID" value="RB13244"/>
</dbReference>
<reference evidence="2 3" key="1">
    <citation type="journal article" date="2003" name="Proc. Natl. Acad. Sci. U.S.A.">
        <title>Complete genome sequence of the marine planctomycete Pirellula sp. strain 1.</title>
        <authorList>
            <person name="Gloeckner F.O."/>
            <person name="Kube M."/>
            <person name="Bauer M."/>
            <person name="Teeling H."/>
            <person name="Lombardot T."/>
            <person name="Ludwig W."/>
            <person name="Gade D."/>
            <person name="Beck A."/>
            <person name="Borzym K."/>
            <person name="Heitmann K."/>
            <person name="Rabus R."/>
            <person name="Schlesner H."/>
            <person name="Amann R."/>
            <person name="Reinhardt R."/>
        </authorList>
    </citation>
    <scope>NUCLEOTIDE SEQUENCE [LARGE SCALE GENOMIC DNA]</scope>
    <source>
        <strain evidence="3">DSM 10527 / NCIMB 13988 / SH1</strain>
    </source>
</reference>
<accession>Q7UHF1</accession>
<feature type="compositionally biased region" description="Low complexity" evidence="1">
    <location>
        <begin position="74"/>
        <end position="89"/>
    </location>
</feature>
<proteinExistence type="predicted"/>